<evidence type="ECO:0000313" key="2">
    <source>
        <dbReference type="EMBL" id="VDN45131.1"/>
    </source>
</evidence>
<feature type="compositionally biased region" description="Acidic residues" evidence="1">
    <location>
        <begin position="41"/>
        <end position="51"/>
    </location>
</feature>
<feature type="region of interest" description="Disordered" evidence="1">
    <location>
        <begin position="32"/>
        <end position="51"/>
    </location>
</feature>
<gene>
    <name evidence="2" type="ORF">DILT_LOCUS19526</name>
</gene>
<name>A0A3P7PQ12_DIBLA</name>
<keyword evidence="3" id="KW-1185">Reference proteome</keyword>
<dbReference type="Proteomes" id="UP000281553">
    <property type="component" value="Unassembled WGS sequence"/>
</dbReference>
<feature type="non-terminal residue" evidence="2">
    <location>
        <position position="51"/>
    </location>
</feature>
<reference evidence="2 3" key="1">
    <citation type="submission" date="2018-11" db="EMBL/GenBank/DDBJ databases">
        <authorList>
            <consortium name="Pathogen Informatics"/>
        </authorList>
    </citation>
    <scope>NUCLEOTIDE SEQUENCE [LARGE SCALE GENOMIC DNA]</scope>
</reference>
<organism evidence="2 3">
    <name type="scientific">Dibothriocephalus latus</name>
    <name type="common">Fish tapeworm</name>
    <name type="synonym">Diphyllobothrium latum</name>
    <dbReference type="NCBI Taxonomy" id="60516"/>
    <lineage>
        <taxon>Eukaryota</taxon>
        <taxon>Metazoa</taxon>
        <taxon>Spiralia</taxon>
        <taxon>Lophotrochozoa</taxon>
        <taxon>Platyhelminthes</taxon>
        <taxon>Cestoda</taxon>
        <taxon>Eucestoda</taxon>
        <taxon>Diphyllobothriidea</taxon>
        <taxon>Diphyllobothriidae</taxon>
        <taxon>Dibothriocephalus</taxon>
    </lineage>
</organism>
<sequence length="51" mass="5575">MANCEKAISEHPALYKTLITCLYRQLTFTGDKKANKKGSEEGDEDDGALGI</sequence>
<accession>A0A3P7PQ12</accession>
<evidence type="ECO:0000256" key="1">
    <source>
        <dbReference type="SAM" id="MobiDB-lite"/>
    </source>
</evidence>
<dbReference type="OrthoDB" id="201752at2759"/>
<dbReference type="EMBL" id="UYRU01114792">
    <property type="protein sequence ID" value="VDN45131.1"/>
    <property type="molecule type" value="Genomic_DNA"/>
</dbReference>
<evidence type="ECO:0000313" key="3">
    <source>
        <dbReference type="Proteomes" id="UP000281553"/>
    </source>
</evidence>
<dbReference type="AlphaFoldDB" id="A0A3P7PQ12"/>
<proteinExistence type="predicted"/>
<protein>
    <submittedName>
        <fullName evidence="2">Uncharacterized protein</fullName>
    </submittedName>
</protein>